<evidence type="ECO:0000313" key="2">
    <source>
        <dbReference type="Proteomes" id="UP001157396"/>
    </source>
</evidence>
<accession>A0AA43T7J6</accession>
<proteinExistence type="predicted"/>
<sequence length="110" mass="12835">MLQEKYEQLIKEKGANYILNGLTDVAGAEIVLSFLRYFSEGEYVEDSGCYPELYHVNREWLDEGALDNTLSDEDVLATFQTYVGSFRFSQYIQFLLKDEDVDVYFEDDEI</sequence>
<name>A0AA43T7J6_9LACT</name>
<evidence type="ECO:0000313" key="1">
    <source>
        <dbReference type="EMBL" id="MDH7959453.1"/>
    </source>
</evidence>
<gene>
    <name evidence="1" type="ORF">QHR29_03095</name>
</gene>
<dbReference type="RefSeq" id="WP_265149378.1">
    <property type="nucleotide sequence ID" value="NZ_AP026069.1"/>
</dbReference>
<organism evidence="1 2">
    <name type="scientific">Lactococcus garvieae</name>
    <dbReference type="NCBI Taxonomy" id="1363"/>
    <lineage>
        <taxon>Bacteria</taxon>
        <taxon>Bacillati</taxon>
        <taxon>Bacillota</taxon>
        <taxon>Bacilli</taxon>
        <taxon>Lactobacillales</taxon>
        <taxon>Streptococcaceae</taxon>
        <taxon>Lactococcus</taxon>
    </lineage>
</organism>
<dbReference type="AlphaFoldDB" id="A0AA43T7J6"/>
<dbReference type="EMBL" id="JARYTV010000002">
    <property type="protein sequence ID" value="MDH7959453.1"/>
    <property type="molecule type" value="Genomic_DNA"/>
</dbReference>
<comment type="caution">
    <text evidence="1">The sequence shown here is derived from an EMBL/GenBank/DDBJ whole genome shotgun (WGS) entry which is preliminary data.</text>
</comment>
<reference evidence="1" key="1">
    <citation type="submission" date="2023-04" db="EMBL/GenBank/DDBJ databases">
        <title>Genomic analysis of Lactococcus garvieae isolates.</title>
        <authorList>
            <person name="Zhanghang C."/>
        </authorList>
    </citation>
    <scope>NUCLEOTIDE SEQUENCE</scope>
    <source>
        <strain evidence="1">ZB-1</strain>
    </source>
</reference>
<protein>
    <submittedName>
        <fullName evidence="1">Uncharacterized protein</fullName>
    </submittedName>
</protein>
<dbReference type="Proteomes" id="UP001157396">
    <property type="component" value="Unassembled WGS sequence"/>
</dbReference>